<evidence type="ECO:0000256" key="2">
    <source>
        <dbReference type="PROSITE-ProRule" id="PRU00703"/>
    </source>
</evidence>
<sequence length="142" mass="16296">MKKIRNILENKGHQVYSVTPETSVYDALQIMMEKNISSLLIMENEILEGIFTERDYARKLVLMGRSSKETRIADIMTANLLTITPSETIDHCMEVMSTYKIRHLPVIDNNRVTGMVSIGDVVKFIIEDQKRTIQQLESYIAS</sequence>
<dbReference type="InterPro" id="IPR044725">
    <property type="entry name" value="CBSX3_CBS_dom"/>
</dbReference>
<keyword evidence="1 2" id="KW-0129">CBS domain</keyword>
<dbReference type="RefSeq" id="WP_121197316.1">
    <property type="nucleotide sequence ID" value="NZ_RBKU01000001.1"/>
</dbReference>
<dbReference type="InterPro" id="IPR046342">
    <property type="entry name" value="CBS_dom_sf"/>
</dbReference>
<dbReference type="SUPFAM" id="SSF54631">
    <property type="entry name" value="CBS-domain pair"/>
    <property type="match status" value="1"/>
</dbReference>
<dbReference type="Gene3D" id="3.10.580.10">
    <property type="entry name" value="CBS-domain"/>
    <property type="match status" value="1"/>
</dbReference>
<evidence type="ECO:0000256" key="1">
    <source>
        <dbReference type="ARBA" id="ARBA00023122"/>
    </source>
</evidence>
<dbReference type="Pfam" id="PF00571">
    <property type="entry name" value="CBS"/>
    <property type="match status" value="2"/>
</dbReference>
<organism evidence="4 5">
    <name type="scientific">Mucilaginibacter gracilis</name>
    <dbReference type="NCBI Taxonomy" id="423350"/>
    <lineage>
        <taxon>Bacteria</taxon>
        <taxon>Pseudomonadati</taxon>
        <taxon>Bacteroidota</taxon>
        <taxon>Sphingobacteriia</taxon>
        <taxon>Sphingobacteriales</taxon>
        <taxon>Sphingobacteriaceae</taxon>
        <taxon>Mucilaginibacter</taxon>
    </lineage>
</organism>
<dbReference type="CDD" id="cd04623">
    <property type="entry name" value="CBS_pair_bac_euk"/>
    <property type="match status" value="1"/>
</dbReference>
<dbReference type="PANTHER" id="PTHR43080:SF2">
    <property type="entry name" value="CBS DOMAIN-CONTAINING PROTEIN"/>
    <property type="match status" value="1"/>
</dbReference>
<reference evidence="4 5" key="1">
    <citation type="submission" date="2018-10" db="EMBL/GenBank/DDBJ databases">
        <title>Genomic Encyclopedia of Archaeal and Bacterial Type Strains, Phase II (KMG-II): from individual species to whole genera.</title>
        <authorList>
            <person name="Goeker M."/>
        </authorList>
    </citation>
    <scope>NUCLEOTIDE SEQUENCE [LARGE SCALE GENOMIC DNA]</scope>
    <source>
        <strain evidence="4 5">DSM 18602</strain>
    </source>
</reference>
<gene>
    <name evidence="4" type="ORF">BDD43_1781</name>
</gene>
<dbReference type="Proteomes" id="UP000268007">
    <property type="component" value="Unassembled WGS sequence"/>
</dbReference>
<feature type="domain" description="CBS" evidence="3">
    <location>
        <begin position="9"/>
        <end position="67"/>
    </location>
</feature>
<proteinExistence type="predicted"/>
<dbReference type="InterPro" id="IPR051257">
    <property type="entry name" value="Diverse_CBS-Domain"/>
</dbReference>
<accession>A0A495IZ23</accession>
<keyword evidence="5" id="KW-1185">Reference proteome</keyword>
<evidence type="ECO:0000313" key="5">
    <source>
        <dbReference type="Proteomes" id="UP000268007"/>
    </source>
</evidence>
<evidence type="ECO:0000259" key="3">
    <source>
        <dbReference type="PROSITE" id="PS51371"/>
    </source>
</evidence>
<dbReference type="EMBL" id="RBKU01000001">
    <property type="protein sequence ID" value="RKR81631.1"/>
    <property type="molecule type" value="Genomic_DNA"/>
</dbReference>
<dbReference type="PANTHER" id="PTHR43080">
    <property type="entry name" value="CBS DOMAIN-CONTAINING PROTEIN CBSX3, MITOCHONDRIAL"/>
    <property type="match status" value="1"/>
</dbReference>
<dbReference type="AlphaFoldDB" id="A0A495IZ23"/>
<dbReference type="PROSITE" id="PS51371">
    <property type="entry name" value="CBS"/>
    <property type="match status" value="2"/>
</dbReference>
<dbReference type="OrthoDB" id="9802114at2"/>
<evidence type="ECO:0000313" key="4">
    <source>
        <dbReference type="EMBL" id="RKR81631.1"/>
    </source>
</evidence>
<protein>
    <submittedName>
        <fullName evidence="4">CBS domain protein</fullName>
    </submittedName>
</protein>
<dbReference type="SMART" id="SM00116">
    <property type="entry name" value="CBS"/>
    <property type="match status" value="2"/>
</dbReference>
<feature type="domain" description="CBS" evidence="3">
    <location>
        <begin position="76"/>
        <end position="131"/>
    </location>
</feature>
<comment type="caution">
    <text evidence="4">The sequence shown here is derived from an EMBL/GenBank/DDBJ whole genome shotgun (WGS) entry which is preliminary data.</text>
</comment>
<name>A0A495IZ23_9SPHI</name>
<dbReference type="InterPro" id="IPR000644">
    <property type="entry name" value="CBS_dom"/>
</dbReference>